<dbReference type="RefSeq" id="WP_230369782.1">
    <property type="nucleotide sequence ID" value="NZ_WLYX01000001.1"/>
</dbReference>
<reference evidence="1 2" key="1">
    <citation type="submission" date="2019-11" db="EMBL/GenBank/DDBJ databases">
        <title>Draft genome sequence of Paludibacterium sp. dN18-1.</title>
        <authorList>
            <person name="Im W.-T."/>
        </authorList>
    </citation>
    <scope>NUCLEOTIDE SEQUENCE [LARGE SCALE GENOMIC DNA]</scope>
    <source>
        <strain evidence="2">dN 18-1</strain>
    </source>
</reference>
<dbReference type="AlphaFoldDB" id="A0A844GCP3"/>
<evidence type="ECO:0000313" key="2">
    <source>
        <dbReference type="Proteomes" id="UP000446658"/>
    </source>
</evidence>
<keyword evidence="2" id="KW-1185">Reference proteome</keyword>
<dbReference type="EMBL" id="WLYX01000001">
    <property type="protein sequence ID" value="MTD33061.1"/>
    <property type="molecule type" value="Genomic_DNA"/>
</dbReference>
<comment type="caution">
    <text evidence="1">The sequence shown here is derived from an EMBL/GenBank/DDBJ whole genome shotgun (WGS) entry which is preliminary data.</text>
</comment>
<sequence length="155" mass="17527">MDKDSSAMIGTARIKPDALGGIYRSARLSDINWTSGRVALSIWWAKLVPIFISMPPVDRYRDLEANQPAKNTLITGILNSWWAAANTKRQHPRFDLLCQRWQVSHTIKHEINADEILEVLASYLATLRASELHFILDLTKECMNFGVEACEEAVS</sequence>
<evidence type="ECO:0000313" key="1">
    <source>
        <dbReference type="EMBL" id="MTD33061.1"/>
    </source>
</evidence>
<proteinExistence type="predicted"/>
<accession>A0A844GCP3</accession>
<name>A0A844GCP3_9NEIS</name>
<organism evidence="1 2">
    <name type="scientific">Paludibacterium denitrificans</name>
    <dbReference type="NCBI Taxonomy" id="2675226"/>
    <lineage>
        <taxon>Bacteria</taxon>
        <taxon>Pseudomonadati</taxon>
        <taxon>Pseudomonadota</taxon>
        <taxon>Betaproteobacteria</taxon>
        <taxon>Neisseriales</taxon>
        <taxon>Chromobacteriaceae</taxon>
        <taxon>Paludibacterium</taxon>
    </lineage>
</organism>
<dbReference type="Proteomes" id="UP000446658">
    <property type="component" value="Unassembled WGS sequence"/>
</dbReference>
<gene>
    <name evidence="1" type="ORF">GKE73_07375</name>
</gene>
<protein>
    <submittedName>
        <fullName evidence="1">Uncharacterized protein</fullName>
    </submittedName>
</protein>